<dbReference type="Proteomes" id="UP000692954">
    <property type="component" value="Unassembled WGS sequence"/>
</dbReference>
<name>A0A8S1LRR0_9CILI</name>
<sequence>MSFYKTNRLNKRNEKRGFKKEITYIQIYDNLIKNSGIIK</sequence>
<proteinExistence type="predicted"/>
<protein>
    <submittedName>
        <fullName evidence="1">Uncharacterized protein</fullName>
    </submittedName>
</protein>
<accession>A0A8S1LRR0</accession>
<keyword evidence="2" id="KW-1185">Reference proteome</keyword>
<dbReference type="AlphaFoldDB" id="A0A8S1LRR0"/>
<reference evidence="1" key="1">
    <citation type="submission" date="2021-01" db="EMBL/GenBank/DDBJ databases">
        <authorList>
            <consortium name="Genoscope - CEA"/>
            <person name="William W."/>
        </authorList>
    </citation>
    <scope>NUCLEOTIDE SEQUENCE</scope>
</reference>
<organism evidence="1 2">
    <name type="scientific">Paramecium sonneborni</name>
    <dbReference type="NCBI Taxonomy" id="65129"/>
    <lineage>
        <taxon>Eukaryota</taxon>
        <taxon>Sar</taxon>
        <taxon>Alveolata</taxon>
        <taxon>Ciliophora</taxon>
        <taxon>Intramacronucleata</taxon>
        <taxon>Oligohymenophorea</taxon>
        <taxon>Peniculida</taxon>
        <taxon>Parameciidae</taxon>
        <taxon>Paramecium</taxon>
    </lineage>
</organism>
<evidence type="ECO:0000313" key="1">
    <source>
        <dbReference type="EMBL" id="CAD8067326.1"/>
    </source>
</evidence>
<evidence type="ECO:0000313" key="2">
    <source>
        <dbReference type="Proteomes" id="UP000692954"/>
    </source>
</evidence>
<comment type="caution">
    <text evidence="1">The sequence shown here is derived from an EMBL/GenBank/DDBJ whole genome shotgun (WGS) entry which is preliminary data.</text>
</comment>
<gene>
    <name evidence="1" type="ORF">PSON_ATCC_30995.1.T0220390</name>
</gene>
<dbReference type="EMBL" id="CAJJDN010000022">
    <property type="protein sequence ID" value="CAD8067326.1"/>
    <property type="molecule type" value="Genomic_DNA"/>
</dbReference>